<feature type="compositionally biased region" description="Basic residues" evidence="2">
    <location>
        <begin position="536"/>
        <end position="547"/>
    </location>
</feature>
<dbReference type="SMART" id="SM00498">
    <property type="entry name" value="FH2"/>
    <property type="match status" value="1"/>
</dbReference>
<dbReference type="Gene3D" id="1.20.58.2220">
    <property type="entry name" value="Formin, FH2 domain"/>
    <property type="match status" value="1"/>
</dbReference>
<evidence type="ECO:0000313" key="6">
    <source>
        <dbReference type="Proteomes" id="UP000478052"/>
    </source>
</evidence>
<dbReference type="InterPro" id="IPR051425">
    <property type="entry name" value="Formin_Homology"/>
</dbReference>
<feature type="compositionally biased region" description="Basic and acidic residues" evidence="2">
    <location>
        <begin position="548"/>
        <end position="557"/>
    </location>
</feature>
<sequence>MNSGKEPEADICKIIDFEVLYDIFEYGCFPQHWLLFDRIIQQKTLQKTKQKISELEGTFSDLQHRIAYEQGKRRKLEVTLTNGSLPDDAKVNFSLPQLTIKSNYNCPAPPPAPPLQIPPSNLPPPPGCLPQLAVRQRSVEIPKPSALLKSFNWAMLPETKVAGTNDGSSEDLRKTGNNKSKVLSVIDGRRAQNYMVEQLLKFTPGPDEAALLEEHSFDLDSLARADRFLYKISKIAHYDQRLRSLVYKKKFITWTGEVEGRTKIVMEASREVARSRRLRKLLELVLALGNYMNKGARGNAWGFRLSSLNRLTDTKSSSVRGVTLLHYIVDMADKKFKDILLLEEDLPHVRGASKVSLAELEKDMSQLRNNLKEVEREIEFQRVQPAVPGDMFLPVMKEFLTTATCKFSELEDLFQDMKTRFDRAVRLFGEDNSTIQPDDFFAIFDSFLTALYEARQDNSAVKKRREEEEKRTRQEVELKKLTLDRKNCKDGASVLSNGSGSRQVSINGKSGDKAEFDDLISALRTGDVFSEDSMAKIKRSRKSRHSPPAREHSRDRVLNVTRKK</sequence>
<reference evidence="5 6" key="1">
    <citation type="submission" date="2019-08" db="EMBL/GenBank/DDBJ databases">
        <title>Whole genome of Aphis craccivora.</title>
        <authorList>
            <person name="Voronova N.V."/>
            <person name="Shulinski R.S."/>
            <person name="Bandarenka Y.V."/>
            <person name="Zhorov D.G."/>
            <person name="Warner D."/>
        </authorList>
    </citation>
    <scope>NUCLEOTIDE SEQUENCE [LARGE SCALE GENOMIC DNA]</scope>
    <source>
        <strain evidence="5">180601</strain>
        <tissue evidence="5">Whole Body</tissue>
    </source>
</reference>
<name>A0A6G0Z9Z3_APHCR</name>
<feature type="coiled-coil region" evidence="1">
    <location>
        <begin position="357"/>
        <end position="384"/>
    </location>
</feature>
<dbReference type="PROSITE" id="PS51444">
    <property type="entry name" value="FH2"/>
    <property type="match status" value="1"/>
</dbReference>
<organism evidence="5 6">
    <name type="scientific">Aphis craccivora</name>
    <name type="common">Cowpea aphid</name>
    <dbReference type="NCBI Taxonomy" id="307492"/>
    <lineage>
        <taxon>Eukaryota</taxon>
        <taxon>Metazoa</taxon>
        <taxon>Ecdysozoa</taxon>
        <taxon>Arthropoda</taxon>
        <taxon>Hexapoda</taxon>
        <taxon>Insecta</taxon>
        <taxon>Pterygota</taxon>
        <taxon>Neoptera</taxon>
        <taxon>Paraneoptera</taxon>
        <taxon>Hemiptera</taxon>
        <taxon>Sternorrhyncha</taxon>
        <taxon>Aphidomorpha</taxon>
        <taxon>Aphidoidea</taxon>
        <taxon>Aphididae</taxon>
        <taxon>Aphidini</taxon>
        <taxon>Aphis</taxon>
        <taxon>Aphis</taxon>
    </lineage>
</organism>
<protein>
    <submittedName>
        <fullName evidence="5">Disheveled-associated activator of morphogenesis 1 isoform X1</fullName>
    </submittedName>
</protein>
<dbReference type="InterPro" id="IPR014767">
    <property type="entry name" value="DAD_dom"/>
</dbReference>
<evidence type="ECO:0000313" key="5">
    <source>
        <dbReference type="EMBL" id="KAF0767343.1"/>
    </source>
</evidence>
<dbReference type="Pfam" id="PF02181">
    <property type="entry name" value="FH2"/>
    <property type="match status" value="1"/>
</dbReference>
<dbReference type="InterPro" id="IPR015425">
    <property type="entry name" value="FH2_Formin"/>
</dbReference>
<dbReference type="PROSITE" id="PS51231">
    <property type="entry name" value="DAD"/>
    <property type="match status" value="1"/>
</dbReference>
<dbReference type="PANTHER" id="PTHR45725">
    <property type="entry name" value="FORMIN HOMOLOGY 2 FAMILY MEMBER"/>
    <property type="match status" value="1"/>
</dbReference>
<evidence type="ECO:0000256" key="2">
    <source>
        <dbReference type="SAM" id="MobiDB-lite"/>
    </source>
</evidence>
<feature type="domain" description="DAD" evidence="3">
    <location>
        <begin position="511"/>
        <end position="542"/>
    </location>
</feature>
<dbReference type="GO" id="GO:0030838">
    <property type="term" value="P:positive regulation of actin filament polymerization"/>
    <property type="evidence" value="ECO:0007669"/>
    <property type="project" value="TreeGrafter"/>
</dbReference>
<feature type="domain" description="FH2" evidence="4">
    <location>
        <begin position="58"/>
        <end position="477"/>
    </location>
</feature>
<dbReference type="Proteomes" id="UP000478052">
    <property type="component" value="Unassembled WGS sequence"/>
</dbReference>
<keyword evidence="1" id="KW-0175">Coiled coil</keyword>
<feature type="region of interest" description="Disordered" evidence="2">
    <location>
        <begin position="531"/>
        <end position="564"/>
    </location>
</feature>
<dbReference type="SUPFAM" id="SSF101447">
    <property type="entry name" value="Formin homology 2 domain (FH2 domain)"/>
    <property type="match status" value="1"/>
</dbReference>
<dbReference type="EMBL" id="VUJU01000990">
    <property type="protein sequence ID" value="KAF0767343.1"/>
    <property type="molecule type" value="Genomic_DNA"/>
</dbReference>
<feature type="coiled-coil region" evidence="1">
    <location>
        <begin position="451"/>
        <end position="484"/>
    </location>
</feature>
<accession>A0A6G0Z9Z3</accession>
<evidence type="ECO:0000259" key="3">
    <source>
        <dbReference type="PROSITE" id="PS51231"/>
    </source>
</evidence>
<gene>
    <name evidence="5" type="ORF">FWK35_00007478</name>
</gene>
<dbReference type="OrthoDB" id="1104827at2759"/>
<comment type="caution">
    <text evidence="5">The sequence shown here is derived from an EMBL/GenBank/DDBJ whole genome shotgun (WGS) entry which is preliminary data.</text>
</comment>
<evidence type="ECO:0000256" key="1">
    <source>
        <dbReference type="SAM" id="Coils"/>
    </source>
</evidence>
<keyword evidence="6" id="KW-1185">Reference proteome</keyword>
<dbReference type="InterPro" id="IPR042201">
    <property type="entry name" value="FH2_Formin_sf"/>
</dbReference>
<dbReference type="AlphaFoldDB" id="A0A6G0Z9Z3"/>
<evidence type="ECO:0000259" key="4">
    <source>
        <dbReference type="PROSITE" id="PS51444"/>
    </source>
</evidence>
<dbReference type="PANTHER" id="PTHR45725:SF1">
    <property type="entry name" value="DISHEVELLED ASSOCIATED ACTIVATOR OF MORPHOGENESIS, ISOFORM D"/>
    <property type="match status" value="1"/>
</dbReference>
<proteinExistence type="predicted"/>